<dbReference type="Gene3D" id="3.20.20.370">
    <property type="entry name" value="Glycoside hydrolase/deacetylase"/>
    <property type="match status" value="1"/>
</dbReference>
<evidence type="ECO:0000256" key="1">
    <source>
        <dbReference type="ARBA" id="ARBA00003236"/>
    </source>
</evidence>
<organism evidence="8 9">
    <name type="scientific">Acetobacter malorum</name>
    <dbReference type="NCBI Taxonomy" id="178901"/>
    <lineage>
        <taxon>Bacteria</taxon>
        <taxon>Pseudomonadati</taxon>
        <taxon>Pseudomonadota</taxon>
        <taxon>Alphaproteobacteria</taxon>
        <taxon>Acetobacterales</taxon>
        <taxon>Acetobacteraceae</taxon>
        <taxon>Acetobacter</taxon>
    </lineage>
</organism>
<dbReference type="InterPro" id="IPR023854">
    <property type="entry name" value="PGA_deacetylase_PgaB"/>
</dbReference>
<accession>A0A149V8G0</accession>
<evidence type="ECO:0000313" key="8">
    <source>
        <dbReference type="EMBL" id="KXV76550.1"/>
    </source>
</evidence>
<dbReference type="PATRIC" id="fig|178901.15.peg.1412"/>
<sequence length="670" mass="75861">MSTCLIARMVLFFVVTAFGVGSACAAPEFLAPKERPGPLADKPWPKGKYLVLAYHGIEDGAADQRFLSVRTSALVEQFAWLKDNGYNVISMDDVIAAQQGKKELPEKSVVLTFDDGYAGFYTRVFPLLKAYHWPALLAPVGEWMDTPPDKKVDFGGVMVPREQFLNWQEIREMSQSGLVEIGAHTYAEHKGMVANPQGNTEPFNVNRTYDAKTGRYETAAEFEARVDKDVGLITQRIIQTTGKKPRVWVWPYGAASGVTLSVAHRHGYHMAMTLDDGLADINNNDNIPRLLISGNPSLREFAQNVSGVQEKPFVRMVQVDLDYVYDPDQKQMAHNIDLLIQRVVDLHANYVFLQAFADPAGDGNIKSVYFPNRWLPVRADLFNRVAWQLQTRGGARVYAWMPVLAFDVPSLPHVLAWNPHTDHEDINPAQYRRLSFFNEEVQKKIIGLYEDLAGHAAFSGILFHDDALLSDFEDASPDAMKAYESQGLPASIKEIRANPAYMQRWTRFKSRALTAFTVTLLQHVRAIRGPQVESARNIYAEPVLQPDSEEWYAQNLNDFLDTYDWTVPMAMPLMEQVPASQNLSWLTEFVKTIKSTKDSSLAHVIIELQTEDWRSQPAKPVPDRVLVEWMKKLQSLGAGNYGYYPDDFIENHPSVEAVRPVFSNRWYPLR</sequence>
<dbReference type="PROSITE" id="PS51677">
    <property type="entry name" value="NODB"/>
    <property type="match status" value="1"/>
</dbReference>
<dbReference type="NCBIfam" id="TIGR03938">
    <property type="entry name" value="deacetyl_PgaB"/>
    <property type="match status" value="1"/>
</dbReference>
<gene>
    <name evidence="8" type="primary">pgaB</name>
    <name evidence="8" type="ORF">AD953_05240</name>
</gene>
<comment type="caution">
    <text evidence="8">The sequence shown here is derived from an EMBL/GenBank/DDBJ whole genome shotgun (WGS) entry which is preliminary data.</text>
</comment>
<dbReference type="NCBIfam" id="NF011177">
    <property type="entry name" value="PRK14582.1"/>
    <property type="match status" value="1"/>
</dbReference>
<feature type="chain" id="PRO_5007557277" description="Chitooligosaccharide deacetylase" evidence="6">
    <location>
        <begin position="26"/>
        <end position="670"/>
    </location>
</feature>
<proteinExistence type="inferred from homology"/>
<comment type="function">
    <text evidence="1">Is involved in generating a small heat-stable compound (Nod), an acylated oligomer of N-acetylglucosamine, that stimulates mitosis in various plant protoplasts.</text>
</comment>
<dbReference type="SUPFAM" id="SSF88713">
    <property type="entry name" value="Glycoside hydrolase/deacetylase"/>
    <property type="match status" value="1"/>
</dbReference>
<evidence type="ECO:0000256" key="4">
    <source>
        <dbReference type="ARBA" id="ARBA00022729"/>
    </source>
</evidence>
<dbReference type="AlphaFoldDB" id="A0A149V8G0"/>
<dbReference type="InterPro" id="IPR002509">
    <property type="entry name" value="NODB_dom"/>
</dbReference>
<dbReference type="GO" id="GO:0005975">
    <property type="term" value="P:carbohydrate metabolic process"/>
    <property type="evidence" value="ECO:0007669"/>
    <property type="project" value="InterPro"/>
</dbReference>
<dbReference type="InterPro" id="IPR032772">
    <property type="entry name" value="PGA_deacetylase_PgaB_C"/>
</dbReference>
<name>A0A149V8G0_9PROT</name>
<dbReference type="EMBL" id="LHZZ01000462">
    <property type="protein sequence ID" value="KXV76550.1"/>
    <property type="molecule type" value="Genomic_DNA"/>
</dbReference>
<keyword evidence="4 6" id="KW-0732">Signal</keyword>
<dbReference type="Proteomes" id="UP000075538">
    <property type="component" value="Unassembled WGS sequence"/>
</dbReference>
<evidence type="ECO:0000256" key="2">
    <source>
        <dbReference type="ARBA" id="ARBA00010973"/>
    </source>
</evidence>
<dbReference type="PANTHER" id="PTHR34216:SF7">
    <property type="entry name" value="POLY-BETA-1,6-N-ACETYL-D-GLUCOSAMINE N-DEACETYLASE"/>
    <property type="match status" value="1"/>
</dbReference>
<dbReference type="GO" id="GO:0043708">
    <property type="term" value="P:cell adhesion involved in biofilm formation"/>
    <property type="evidence" value="ECO:0007669"/>
    <property type="project" value="InterPro"/>
</dbReference>
<dbReference type="PANTHER" id="PTHR34216">
    <property type="match status" value="1"/>
</dbReference>
<dbReference type="InterPro" id="IPR011330">
    <property type="entry name" value="Glyco_hydro/deAcase_b/a-brl"/>
</dbReference>
<evidence type="ECO:0000256" key="5">
    <source>
        <dbReference type="ARBA" id="ARBA00032976"/>
    </source>
</evidence>
<dbReference type="InterPro" id="IPR051398">
    <property type="entry name" value="Polysacch_Deacetylase"/>
</dbReference>
<evidence type="ECO:0000256" key="6">
    <source>
        <dbReference type="SAM" id="SignalP"/>
    </source>
</evidence>
<feature type="signal peptide" evidence="6">
    <location>
        <begin position="1"/>
        <end position="25"/>
    </location>
</feature>
<feature type="domain" description="NodB homology" evidence="7">
    <location>
        <begin position="107"/>
        <end position="347"/>
    </location>
</feature>
<dbReference type="GO" id="GO:0016810">
    <property type="term" value="F:hydrolase activity, acting on carbon-nitrogen (but not peptide) bonds"/>
    <property type="evidence" value="ECO:0007669"/>
    <property type="project" value="InterPro"/>
</dbReference>
<evidence type="ECO:0000259" key="7">
    <source>
        <dbReference type="PROSITE" id="PS51677"/>
    </source>
</evidence>
<reference evidence="8 9" key="1">
    <citation type="submission" date="2015-06" db="EMBL/GenBank/DDBJ databases">
        <title>Improved classification and identification of acetic acid bacteria using matrix-assisted laser desorption/ionization time-of-flight mass spectrometry; Gluconobacter nephelii and Gluconobacter uchimurae are later heterotypic synonyms of Gluconobacter japonicus and Gluconobacter oxydans, respectively.</title>
        <authorList>
            <person name="Li L."/>
            <person name="Cleenwerck I."/>
            <person name="De Vuyst L."/>
            <person name="Vandamme P."/>
        </authorList>
    </citation>
    <scope>NUCLEOTIDE SEQUENCE [LARGE SCALE GENOMIC DNA]</scope>
    <source>
        <strain evidence="8 9">LMG 1604</strain>
    </source>
</reference>
<protein>
    <recommendedName>
        <fullName evidence="3">Chitooligosaccharide deacetylase</fullName>
    </recommendedName>
    <alternativeName>
        <fullName evidence="5">Nodulation protein B</fullName>
    </alternativeName>
</protein>
<comment type="similarity">
    <text evidence="2">Belongs to the polysaccharide deacetylase family.</text>
</comment>
<dbReference type="Gene3D" id="3.20.20.80">
    <property type="entry name" value="Glycosidases"/>
    <property type="match status" value="1"/>
</dbReference>
<evidence type="ECO:0000256" key="3">
    <source>
        <dbReference type="ARBA" id="ARBA00020071"/>
    </source>
</evidence>
<dbReference type="Pfam" id="PF14883">
    <property type="entry name" value="GHL13"/>
    <property type="match status" value="1"/>
</dbReference>
<dbReference type="Pfam" id="PF01522">
    <property type="entry name" value="Polysacc_deac_1"/>
    <property type="match status" value="1"/>
</dbReference>
<evidence type="ECO:0000313" key="9">
    <source>
        <dbReference type="Proteomes" id="UP000075538"/>
    </source>
</evidence>